<proteinExistence type="predicted"/>
<evidence type="ECO:0000313" key="1">
    <source>
        <dbReference type="EMBL" id="AWN20093.1"/>
    </source>
</evidence>
<accession>A0ABM6W335</accession>
<gene>
    <name evidence="1" type="ORF">DK182_01480</name>
</gene>
<keyword evidence="2" id="KW-1185">Reference proteome</keyword>
<organism evidence="1 2">
    <name type="scientific">Streptococcus sobrinus</name>
    <dbReference type="NCBI Taxonomy" id="1310"/>
    <lineage>
        <taxon>Bacteria</taxon>
        <taxon>Bacillati</taxon>
        <taxon>Bacillota</taxon>
        <taxon>Bacilli</taxon>
        <taxon>Lactobacillales</taxon>
        <taxon>Streptococcaceae</taxon>
        <taxon>Streptococcus</taxon>
    </lineage>
</organism>
<protein>
    <submittedName>
        <fullName evidence="1">Integrase</fullName>
    </submittedName>
</protein>
<evidence type="ECO:0000313" key="2">
    <source>
        <dbReference type="Proteomes" id="UP000245369"/>
    </source>
</evidence>
<dbReference type="Proteomes" id="UP000245369">
    <property type="component" value="Chromosome"/>
</dbReference>
<dbReference type="EMBL" id="CP029490">
    <property type="protein sequence ID" value="AWN20093.1"/>
    <property type="molecule type" value="Genomic_DNA"/>
</dbReference>
<reference evidence="1 2" key="1">
    <citation type="submission" date="2018-05" db="EMBL/GenBank/DDBJ databases">
        <title>Complete genome sequences of Streptococcus sobrinus.</title>
        <authorList>
            <person name="Sales M."/>
            <person name="Jensen P.A."/>
        </authorList>
    </citation>
    <scope>NUCLEOTIDE SEQUENCE [LARGE SCALE GENOMIC DNA]</scope>
    <source>
        <strain evidence="1 2">SL1</strain>
    </source>
</reference>
<sequence length="36" mass="4255">MEYVGYVDGSITLRMYSHVTETIHDEVREKLNQINL</sequence>
<name>A0ABM6W335_9STRE</name>